<evidence type="ECO:0000259" key="1">
    <source>
        <dbReference type="Pfam" id="PF18446"/>
    </source>
</evidence>
<evidence type="ECO:0000313" key="2">
    <source>
        <dbReference type="EMBL" id="EQD43479.1"/>
    </source>
</evidence>
<reference evidence="2" key="1">
    <citation type="submission" date="2013-08" db="EMBL/GenBank/DDBJ databases">
        <authorList>
            <person name="Mendez C."/>
            <person name="Richter M."/>
            <person name="Ferrer M."/>
            <person name="Sanchez J."/>
        </authorList>
    </citation>
    <scope>NUCLEOTIDE SEQUENCE</scope>
</reference>
<sequence length="102" mass="11240">MQNYPVRTTHRPNLDPARLEALLREHFGTASASGTDRSTSWGALTNLVVRAAGKELQVEVTMNPKVPVEVAGETVARYNRFLQAATGYTAKERAKRLRKSSA</sequence>
<dbReference type="EMBL" id="AUZY01009100">
    <property type="protein sequence ID" value="EQD43479.1"/>
    <property type="molecule type" value="Genomic_DNA"/>
</dbReference>
<protein>
    <recommendedName>
        <fullName evidence="1">DUF5611 domain-containing protein</fullName>
    </recommendedName>
</protein>
<dbReference type="AlphaFoldDB" id="T1ARW5"/>
<gene>
    <name evidence="2" type="ORF">B1B_13796</name>
</gene>
<feature type="non-terminal residue" evidence="2">
    <location>
        <position position="102"/>
    </location>
</feature>
<accession>T1ARW5</accession>
<dbReference type="InterPro" id="IPR040713">
    <property type="entry name" value="DUF5611"/>
</dbReference>
<organism evidence="2">
    <name type="scientific">mine drainage metagenome</name>
    <dbReference type="NCBI Taxonomy" id="410659"/>
    <lineage>
        <taxon>unclassified sequences</taxon>
        <taxon>metagenomes</taxon>
        <taxon>ecological metagenomes</taxon>
    </lineage>
</organism>
<dbReference type="Pfam" id="PF18446">
    <property type="entry name" value="DUF5611"/>
    <property type="match status" value="1"/>
</dbReference>
<feature type="domain" description="DUF5611" evidence="1">
    <location>
        <begin position="1"/>
        <end position="99"/>
    </location>
</feature>
<reference evidence="2" key="2">
    <citation type="journal article" date="2014" name="ISME J.">
        <title>Microbial stratification in low pH oxic and suboxic macroscopic growths along an acid mine drainage.</title>
        <authorList>
            <person name="Mendez-Garcia C."/>
            <person name="Mesa V."/>
            <person name="Sprenger R.R."/>
            <person name="Richter M."/>
            <person name="Diez M.S."/>
            <person name="Solano J."/>
            <person name="Bargiela R."/>
            <person name="Golyshina O.V."/>
            <person name="Manteca A."/>
            <person name="Ramos J.L."/>
            <person name="Gallego J.R."/>
            <person name="Llorente I."/>
            <person name="Martins Dos Santos V.A."/>
            <person name="Jensen O.N."/>
            <person name="Pelaez A.I."/>
            <person name="Sanchez J."/>
            <person name="Ferrer M."/>
        </authorList>
    </citation>
    <scope>NUCLEOTIDE SEQUENCE</scope>
</reference>
<name>T1ARW5_9ZZZZ</name>
<proteinExistence type="predicted"/>
<comment type="caution">
    <text evidence="2">The sequence shown here is derived from an EMBL/GenBank/DDBJ whole genome shotgun (WGS) entry which is preliminary data.</text>
</comment>
<dbReference type="Gene3D" id="3.30.310.190">
    <property type="match status" value="1"/>
</dbReference>